<evidence type="ECO:0000256" key="1">
    <source>
        <dbReference type="SAM" id="MobiDB-lite"/>
    </source>
</evidence>
<reference evidence="2" key="2">
    <citation type="journal article" date="2015" name="Fish Shellfish Immunol.">
        <title>Early steps in the European eel (Anguilla anguilla)-Vibrio vulnificus interaction in the gills: Role of the RtxA13 toxin.</title>
        <authorList>
            <person name="Callol A."/>
            <person name="Pajuelo D."/>
            <person name="Ebbesson L."/>
            <person name="Teles M."/>
            <person name="MacKenzie S."/>
            <person name="Amaro C."/>
        </authorList>
    </citation>
    <scope>NUCLEOTIDE SEQUENCE</scope>
</reference>
<organism evidence="2">
    <name type="scientific">Anguilla anguilla</name>
    <name type="common">European freshwater eel</name>
    <name type="synonym">Muraena anguilla</name>
    <dbReference type="NCBI Taxonomy" id="7936"/>
    <lineage>
        <taxon>Eukaryota</taxon>
        <taxon>Metazoa</taxon>
        <taxon>Chordata</taxon>
        <taxon>Craniata</taxon>
        <taxon>Vertebrata</taxon>
        <taxon>Euteleostomi</taxon>
        <taxon>Actinopterygii</taxon>
        <taxon>Neopterygii</taxon>
        <taxon>Teleostei</taxon>
        <taxon>Anguilliformes</taxon>
        <taxon>Anguillidae</taxon>
        <taxon>Anguilla</taxon>
    </lineage>
</organism>
<evidence type="ECO:0000313" key="2">
    <source>
        <dbReference type="EMBL" id="JAH11051.1"/>
    </source>
</evidence>
<name>A0A0E9Q2D0_ANGAN</name>
<reference evidence="2" key="1">
    <citation type="submission" date="2014-11" db="EMBL/GenBank/DDBJ databases">
        <authorList>
            <person name="Amaro Gonzalez C."/>
        </authorList>
    </citation>
    <scope>NUCLEOTIDE SEQUENCE</scope>
</reference>
<sequence length="56" mass="6182">MPGHSTVGIRKMSPKSSFKGTTKAQSPLTPVELYVKVCAIASLLHQEICPSFYRPY</sequence>
<feature type="region of interest" description="Disordered" evidence="1">
    <location>
        <begin position="1"/>
        <end position="26"/>
    </location>
</feature>
<dbReference type="EMBL" id="GBXM01097526">
    <property type="protein sequence ID" value="JAH11051.1"/>
    <property type="molecule type" value="Transcribed_RNA"/>
</dbReference>
<dbReference type="AlphaFoldDB" id="A0A0E9Q2D0"/>
<feature type="compositionally biased region" description="Polar residues" evidence="1">
    <location>
        <begin position="14"/>
        <end position="26"/>
    </location>
</feature>
<protein>
    <submittedName>
        <fullName evidence="2">Uncharacterized protein</fullName>
    </submittedName>
</protein>
<proteinExistence type="predicted"/>
<accession>A0A0E9Q2D0</accession>